<accession>A0A8T1H5I9</accession>
<dbReference type="SUPFAM" id="SSF48403">
    <property type="entry name" value="Ankyrin repeat"/>
    <property type="match status" value="1"/>
</dbReference>
<dbReference type="EMBL" id="RCMI01000055">
    <property type="protein sequence ID" value="KAG2939051.1"/>
    <property type="molecule type" value="Genomic_DNA"/>
</dbReference>
<proteinExistence type="predicted"/>
<dbReference type="EMBL" id="RCML01000363">
    <property type="protein sequence ID" value="KAG2979424.1"/>
    <property type="molecule type" value="Genomic_DNA"/>
</dbReference>
<comment type="caution">
    <text evidence="4">The sequence shown here is derived from an EMBL/GenBank/DDBJ whole genome shotgun (WGS) entry which is preliminary data.</text>
</comment>
<dbReference type="InterPro" id="IPR036770">
    <property type="entry name" value="Ankyrin_rpt-contain_sf"/>
</dbReference>
<gene>
    <name evidence="1" type="ORF">PC115_g3361</name>
    <name evidence="2" type="ORF">PC117_g3502</name>
    <name evidence="3" type="ORF">PC118_g11767</name>
    <name evidence="4" type="ORF">PC129_g21593</name>
</gene>
<evidence type="ECO:0000313" key="4">
    <source>
        <dbReference type="EMBL" id="KAG3206925.1"/>
    </source>
</evidence>
<organism evidence="4 5">
    <name type="scientific">Phytophthora cactorum</name>
    <dbReference type="NCBI Taxonomy" id="29920"/>
    <lineage>
        <taxon>Eukaryota</taxon>
        <taxon>Sar</taxon>
        <taxon>Stramenopiles</taxon>
        <taxon>Oomycota</taxon>
        <taxon>Peronosporomycetes</taxon>
        <taxon>Peronosporales</taxon>
        <taxon>Peronosporaceae</taxon>
        <taxon>Phytophthora</taxon>
    </lineage>
</organism>
<dbReference type="Proteomes" id="UP000760860">
    <property type="component" value="Unassembled WGS sequence"/>
</dbReference>
<dbReference type="EMBL" id="RCMK01000050">
    <property type="protein sequence ID" value="KAG2951553.1"/>
    <property type="molecule type" value="Genomic_DNA"/>
</dbReference>
<protein>
    <recommendedName>
        <fullName evidence="6">Ankyrin repeat-containing domain</fullName>
    </recommendedName>
</protein>
<dbReference type="Proteomes" id="UP000774804">
    <property type="component" value="Unassembled WGS sequence"/>
</dbReference>
<dbReference type="Proteomes" id="UP000697107">
    <property type="component" value="Unassembled WGS sequence"/>
</dbReference>
<dbReference type="EMBL" id="RCMV01001767">
    <property type="protein sequence ID" value="KAG3206925.1"/>
    <property type="molecule type" value="Genomic_DNA"/>
</dbReference>
<reference evidence="4" key="1">
    <citation type="submission" date="2018-05" db="EMBL/GenBank/DDBJ databases">
        <title>Effector identification in a new, highly contiguous assembly of the strawberry crown rot pathogen Phytophthora cactorum.</title>
        <authorList>
            <person name="Armitage A.D."/>
            <person name="Nellist C.F."/>
            <person name="Bates H."/>
            <person name="Vickerstaff R.J."/>
            <person name="Harrison R.J."/>
        </authorList>
    </citation>
    <scope>NUCLEOTIDE SEQUENCE</scope>
    <source>
        <strain evidence="1">4032</strain>
        <strain evidence="2">4040</strain>
        <strain evidence="3">P415</strain>
        <strain evidence="4">P421</strain>
    </source>
</reference>
<name>A0A8T1H5I9_9STRA</name>
<sequence>MVTSFSNRWKLLFNDTGCVREWSAILQVFLDNDTGCEGGESKSQTKRKVVEKKYLSEAVGGHGVHWTAGVMMSVLRAEDPEIVQWLHGNMPAGVDEQDIDRVIRFSLRGGDDKIAKTLMPKGRCVLDYASCRSVEMVEVLLDCAYIQRDRSLAHPAIQNLARLGRLDLMQRIVLLRSPTFEDSELHLNVWWNAITTACEDGYLELLQWLLDHPLGQDLRATWKQDFKHYRLVCSAGQNDQVEIMQYL</sequence>
<dbReference type="AlphaFoldDB" id="A0A8T1H5I9"/>
<evidence type="ECO:0000313" key="1">
    <source>
        <dbReference type="EMBL" id="KAG2939051.1"/>
    </source>
</evidence>
<evidence type="ECO:0008006" key="6">
    <source>
        <dbReference type="Google" id="ProtNLM"/>
    </source>
</evidence>
<dbReference type="Proteomes" id="UP000736787">
    <property type="component" value="Unassembled WGS sequence"/>
</dbReference>
<dbReference type="VEuPathDB" id="FungiDB:PC110_g6099"/>
<evidence type="ECO:0000313" key="5">
    <source>
        <dbReference type="Proteomes" id="UP000760860"/>
    </source>
</evidence>
<evidence type="ECO:0000313" key="2">
    <source>
        <dbReference type="EMBL" id="KAG2951553.1"/>
    </source>
</evidence>
<evidence type="ECO:0000313" key="3">
    <source>
        <dbReference type="EMBL" id="KAG2979424.1"/>
    </source>
</evidence>
<dbReference type="Gene3D" id="1.25.40.20">
    <property type="entry name" value="Ankyrin repeat-containing domain"/>
    <property type="match status" value="1"/>
</dbReference>